<feature type="region of interest" description="Disordered" evidence="11">
    <location>
        <begin position="582"/>
        <end position="614"/>
    </location>
</feature>
<evidence type="ECO:0000256" key="1">
    <source>
        <dbReference type="ARBA" id="ARBA00004651"/>
    </source>
</evidence>
<evidence type="ECO:0000256" key="6">
    <source>
        <dbReference type="ARBA" id="ARBA00022741"/>
    </source>
</evidence>
<keyword evidence="8 12" id="KW-1133">Transmembrane helix</keyword>
<reference evidence="15" key="1">
    <citation type="journal article" date="2020" name="bioRxiv">
        <title>Comparative genomics of Chlamydomonas.</title>
        <authorList>
            <person name="Craig R.J."/>
            <person name="Hasan A.R."/>
            <person name="Ness R.W."/>
            <person name="Keightley P.D."/>
        </authorList>
    </citation>
    <scope>NUCLEOTIDE SEQUENCE</scope>
    <source>
        <strain evidence="15">CCAP 11/173</strain>
    </source>
</reference>
<dbReference type="FunFam" id="3.40.50.300:FF:000066">
    <property type="entry name" value="ABC transporter B family member 1"/>
    <property type="match status" value="1"/>
</dbReference>
<evidence type="ECO:0000259" key="13">
    <source>
        <dbReference type="PROSITE" id="PS50893"/>
    </source>
</evidence>
<dbReference type="GO" id="GO:0005524">
    <property type="term" value="F:ATP binding"/>
    <property type="evidence" value="ECO:0007669"/>
    <property type="project" value="UniProtKB-KW"/>
</dbReference>
<proteinExistence type="inferred from homology"/>
<evidence type="ECO:0000256" key="7">
    <source>
        <dbReference type="ARBA" id="ARBA00022840"/>
    </source>
</evidence>
<dbReference type="CDD" id="cd03249">
    <property type="entry name" value="ABC_MTABC3_MDL1_MDL2"/>
    <property type="match status" value="2"/>
</dbReference>
<dbReference type="PROSITE" id="PS00211">
    <property type="entry name" value="ABC_TRANSPORTER_1"/>
    <property type="match status" value="2"/>
</dbReference>
<dbReference type="GO" id="GO:0005743">
    <property type="term" value="C:mitochondrial inner membrane"/>
    <property type="evidence" value="ECO:0007669"/>
    <property type="project" value="TreeGrafter"/>
</dbReference>
<dbReference type="Gene3D" id="3.40.50.300">
    <property type="entry name" value="P-loop containing nucleotide triphosphate hydrolases"/>
    <property type="match status" value="2"/>
</dbReference>
<dbReference type="GO" id="GO:0015421">
    <property type="term" value="F:ABC-type oligopeptide transporter activity"/>
    <property type="evidence" value="ECO:0007669"/>
    <property type="project" value="TreeGrafter"/>
</dbReference>
<keyword evidence="6" id="KW-0547">Nucleotide-binding</keyword>
<sequence>MATVSDIALKFLYLASGAAVGSYLECCLWMYTGNRQANRLRTRFLRAVLHQDVAFFDVNSTTGGLVQGLNGDSIDVQNAISEKLGAFLHHSATFAVGIIIGFIKGWEMALVMIGCMPFTALIGGLLAKGTEMATTASAKAYAEASAIAQQNIAQIRTVAAYNREQTAMKQYEQALELPRKMGIRQSWLSGLSFGGINMVIYGTYAVGLIFGAYRIAAGAYTGGQVLMVLVSTLMGGFAIGQAVPSLEYFAKGRSAGGRMFRVIDRQPSIGAELLEEEQVAAGGKPTQPKKPQQLQLTNGNAGAAGDVEGGKQAANTVAPGPVALIEPPASVRGEVQLIDVDFAYPARPDVLLFNKFNLHVPAGKTVALVGSSGSGKSTVVQLIERFYDPLAGTVTLDGMDLRSLPLRWLRNQVGLVSQEPTLFATTIYENIAIGAKNASAEEVEAAARAANAHTFISNLPQGYETQVGERGVQLSGGQKQRIAIARAILKSPKVMLLDEATSALDTRSEALVQAALDRLVVGRTTVVVAHRLSTIKNADSIAVVQGGRIVEQGTHDELLRDPEGAYSVLVKLQMEAKQLQHVEEAEAGSGSDEGVEEPDAAAVGGGPSLVDAANDQHDGSLAAVSAQIPRSRPTLAAAAEDLGTLVQMVPVKGAAAGTTRQSSAPPDSLAVSIPNAVPTGPDSKLGAVSGVGKAAAGSVAAAAAAAATKIVGEDVQQGKGEKEKPYHVPFQRLAKYAEGEYGMAALGCIASALSGAQHPAFGFTLASMIAIFYTTDMDELISKASFYCWMFFVIAVAGFLSAMVQQVAFGRVAQAVAGRVRVQLFGSILRQEVAWFDDADHSSGKLTANLATDATYVRGAVGDVFAVAFQNMSTLVLGYLVALAFDWRMALLITGVFPLIMLSMVIHLKFHSGFTSDADKLYSGANQMVTEAFSSIRVIHAYNLQGFIAAQYEKMIDKANHVLVRAANVGGISFAYSNFVMFGMYSLIIYFMGQEINHGWTDFQDSLRAYMAITLAAMGMAQATRTFPDLGNAKSAVQRIFPILDRKPVIDSSAEGGKQPDASAIHGVIEFRDVRFAYPSRPSVIIFNHFNLTVHAGCVTALVGESGSGKSTVVGLIERFYDPLGGSVLLDGLDVRDYNLKYLRAQIGLVSQEPLLFNGTIADNIRIGKQDATLEDLQAAAEAANARTFIEALPEKYDTRVGESGIQLSGGQKQRVAIARAVVKNPKLLLLDEATSALDARSEAVVQAALDRIMQGRTSIVIAHRLSTIRNANTIAVVYRGQVLEKGTHDELMALDGSYARLVAAQTRERAHGAGAGKKLKKLRS</sequence>
<feature type="domain" description="ABC transporter" evidence="13">
    <location>
        <begin position="1069"/>
        <end position="1305"/>
    </location>
</feature>
<dbReference type="CDD" id="cd18578">
    <property type="entry name" value="ABC_6TM_Pgp_ABCB1_D2_like"/>
    <property type="match status" value="1"/>
</dbReference>
<dbReference type="FunFam" id="1.20.1560.10:FF:000600">
    <property type="entry name" value="MDR-like ABC transporter"/>
    <property type="match status" value="1"/>
</dbReference>
<comment type="similarity">
    <text evidence="2">Belongs to the ABC transporter superfamily. ABCB family. Multidrug resistance exporter (TC 3.A.1.201) subfamily.</text>
</comment>
<evidence type="ECO:0000313" key="16">
    <source>
        <dbReference type="Proteomes" id="UP000613740"/>
    </source>
</evidence>
<evidence type="ECO:0000256" key="4">
    <source>
        <dbReference type="ARBA" id="ARBA00022692"/>
    </source>
</evidence>
<keyword evidence="7" id="KW-0067">ATP-binding</keyword>
<keyword evidence="5" id="KW-0677">Repeat</keyword>
<feature type="transmembrane region" description="Helical" evidence="12">
    <location>
        <begin position="12"/>
        <end position="31"/>
    </location>
</feature>
<dbReference type="PROSITE" id="PS50929">
    <property type="entry name" value="ABC_TM1F"/>
    <property type="match status" value="2"/>
</dbReference>
<evidence type="ECO:0000256" key="12">
    <source>
        <dbReference type="SAM" id="Phobius"/>
    </source>
</evidence>
<dbReference type="GO" id="GO:0090374">
    <property type="term" value="P:oligopeptide export from mitochondrion"/>
    <property type="evidence" value="ECO:0007669"/>
    <property type="project" value="TreeGrafter"/>
</dbReference>
<dbReference type="Gene3D" id="1.20.1560.10">
    <property type="entry name" value="ABC transporter type 1, transmembrane domain"/>
    <property type="match status" value="2"/>
</dbReference>
<feature type="domain" description="ABC transporter" evidence="13">
    <location>
        <begin position="335"/>
        <end position="571"/>
    </location>
</feature>
<dbReference type="GO" id="GO:0016887">
    <property type="term" value="F:ATP hydrolysis activity"/>
    <property type="evidence" value="ECO:0007669"/>
    <property type="project" value="InterPro"/>
</dbReference>
<dbReference type="FunFam" id="3.40.50.300:FF:000251">
    <property type="entry name" value="ABC transporter B family member 19"/>
    <property type="match status" value="1"/>
</dbReference>
<feature type="transmembrane region" description="Helical" evidence="12">
    <location>
        <begin position="187"/>
        <end position="213"/>
    </location>
</feature>
<dbReference type="InterPro" id="IPR039421">
    <property type="entry name" value="Type_1_exporter"/>
</dbReference>
<dbReference type="InterPro" id="IPR011527">
    <property type="entry name" value="ABC1_TM_dom"/>
</dbReference>
<dbReference type="InterPro" id="IPR017871">
    <property type="entry name" value="ABC_transporter-like_CS"/>
</dbReference>
<dbReference type="OrthoDB" id="6500128at2759"/>
<keyword evidence="16" id="KW-1185">Reference proteome</keyword>
<evidence type="ECO:0000256" key="10">
    <source>
        <dbReference type="ARBA" id="ARBA00023180"/>
    </source>
</evidence>
<dbReference type="Pfam" id="PF00664">
    <property type="entry name" value="ABC_membrane"/>
    <property type="match status" value="2"/>
</dbReference>
<dbReference type="FunFam" id="1.20.1560.10:FF:000295">
    <property type="entry name" value="MDR-like ABC transporter"/>
    <property type="match status" value="1"/>
</dbReference>
<keyword evidence="9 12" id="KW-0472">Membrane</keyword>
<feature type="region of interest" description="Disordered" evidence="11">
    <location>
        <begin position="280"/>
        <end position="302"/>
    </location>
</feature>
<feature type="transmembrane region" description="Helical" evidence="12">
    <location>
        <begin position="974"/>
        <end position="993"/>
    </location>
</feature>
<organism evidence="15 16">
    <name type="scientific">Chlamydomonas schloesseri</name>
    <dbReference type="NCBI Taxonomy" id="2026947"/>
    <lineage>
        <taxon>Eukaryota</taxon>
        <taxon>Viridiplantae</taxon>
        <taxon>Chlorophyta</taxon>
        <taxon>core chlorophytes</taxon>
        <taxon>Chlorophyceae</taxon>
        <taxon>CS clade</taxon>
        <taxon>Chlamydomonadales</taxon>
        <taxon>Chlamydomonadaceae</taxon>
        <taxon>Chlamydomonas</taxon>
    </lineage>
</organism>
<dbReference type="CDD" id="cd18577">
    <property type="entry name" value="ABC_6TM_Pgp_ABCB1_D1_like"/>
    <property type="match status" value="1"/>
</dbReference>
<feature type="transmembrane region" description="Helical" evidence="12">
    <location>
        <begin position="891"/>
        <end position="910"/>
    </location>
</feature>
<evidence type="ECO:0000256" key="9">
    <source>
        <dbReference type="ARBA" id="ARBA00023136"/>
    </source>
</evidence>
<feature type="transmembrane region" description="Helical" evidence="12">
    <location>
        <begin position="864"/>
        <end position="885"/>
    </location>
</feature>
<dbReference type="InterPro" id="IPR036640">
    <property type="entry name" value="ABC1_TM_sf"/>
</dbReference>
<gene>
    <name evidence="15" type="ORF">HYH02_005260</name>
</gene>
<evidence type="ECO:0000256" key="2">
    <source>
        <dbReference type="ARBA" id="ARBA00007577"/>
    </source>
</evidence>
<evidence type="ECO:0000313" key="15">
    <source>
        <dbReference type="EMBL" id="KAG2449734.1"/>
    </source>
</evidence>
<feature type="compositionally biased region" description="Low complexity" evidence="11">
    <location>
        <begin position="284"/>
        <end position="297"/>
    </location>
</feature>
<comment type="subcellular location">
    <subcellularLocation>
        <location evidence="1">Cell membrane</location>
        <topology evidence="1">Multi-pass membrane protein</topology>
    </subcellularLocation>
</comment>
<feature type="transmembrane region" description="Helical" evidence="12">
    <location>
        <begin position="784"/>
        <end position="804"/>
    </location>
</feature>
<feature type="domain" description="ABC transmembrane type-1" evidence="14">
    <location>
        <begin position="745"/>
        <end position="1032"/>
    </location>
</feature>
<evidence type="ECO:0000256" key="5">
    <source>
        <dbReference type="ARBA" id="ARBA00022737"/>
    </source>
</evidence>
<dbReference type="PANTHER" id="PTHR43394">
    <property type="entry name" value="ATP-DEPENDENT PERMEASE MDL1, MITOCHONDRIAL"/>
    <property type="match status" value="1"/>
</dbReference>
<dbReference type="PROSITE" id="PS50893">
    <property type="entry name" value="ABC_TRANSPORTER_2"/>
    <property type="match status" value="2"/>
</dbReference>
<name>A0A835WM42_9CHLO</name>
<dbReference type="SUPFAM" id="SSF90123">
    <property type="entry name" value="ABC transporter transmembrane region"/>
    <property type="match status" value="2"/>
</dbReference>
<evidence type="ECO:0000256" key="3">
    <source>
        <dbReference type="ARBA" id="ARBA00022448"/>
    </source>
</evidence>
<evidence type="ECO:0000256" key="8">
    <source>
        <dbReference type="ARBA" id="ARBA00022989"/>
    </source>
</evidence>
<accession>A0A835WM42</accession>
<evidence type="ECO:0000256" key="11">
    <source>
        <dbReference type="SAM" id="MobiDB-lite"/>
    </source>
</evidence>
<dbReference type="GO" id="GO:0005886">
    <property type="term" value="C:plasma membrane"/>
    <property type="evidence" value="ECO:0007669"/>
    <property type="project" value="UniProtKB-SubCell"/>
</dbReference>
<dbReference type="EMBL" id="JAEHOD010000013">
    <property type="protein sequence ID" value="KAG2449734.1"/>
    <property type="molecule type" value="Genomic_DNA"/>
</dbReference>
<dbReference type="InterPro" id="IPR003439">
    <property type="entry name" value="ABC_transporter-like_ATP-bd"/>
</dbReference>
<feature type="transmembrane region" description="Helical" evidence="12">
    <location>
        <begin position="741"/>
        <end position="772"/>
    </location>
</feature>
<dbReference type="Proteomes" id="UP000613740">
    <property type="component" value="Unassembled WGS sequence"/>
</dbReference>
<feature type="domain" description="ABC transmembrane type-1" evidence="14">
    <location>
        <begin position="1"/>
        <end position="251"/>
    </location>
</feature>
<evidence type="ECO:0000259" key="14">
    <source>
        <dbReference type="PROSITE" id="PS50929"/>
    </source>
</evidence>
<dbReference type="InterPro" id="IPR003593">
    <property type="entry name" value="AAA+_ATPase"/>
</dbReference>
<feature type="transmembrane region" description="Helical" evidence="12">
    <location>
        <begin position="84"/>
        <end position="103"/>
    </location>
</feature>
<dbReference type="Pfam" id="PF00005">
    <property type="entry name" value="ABC_tran"/>
    <property type="match status" value="2"/>
</dbReference>
<dbReference type="SUPFAM" id="SSF52540">
    <property type="entry name" value="P-loop containing nucleoside triphosphate hydrolases"/>
    <property type="match status" value="2"/>
</dbReference>
<keyword evidence="10" id="KW-0325">Glycoprotein</keyword>
<keyword evidence="3" id="KW-0813">Transport</keyword>
<dbReference type="InterPro" id="IPR027417">
    <property type="entry name" value="P-loop_NTPase"/>
</dbReference>
<dbReference type="PANTHER" id="PTHR43394:SF11">
    <property type="entry name" value="ATP-BINDING CASSETTE TRANSPORTER"/>
    <property type="match status" value="1"/>
</dbReference>
<feature type="transmembrane region" description="Helical" evidence="12">
    <location>
        <begin position="109"/>
        <end position="127"/>
    </location>
</feature>
<comment type="caution">
    <text evidence="15">The sequence shown here is derived from an EMBL/GenBank/DDBJ whole genome shotgun (WGS) entry which is preliminary data.</text>
</comment>
<dbReference type="SMART" id="SM00382">
    <property type="entry name" value="AAA"/>
    <property type="match status" value="2"/>
</dbReference>
<keyword evidence="4 12" id="KW-0812">Transmembrane</keyword>
<protein>
    <submittedName>
        <fullName evidence="15">Uncharacterized protein</fullName>
    </submittedName>
</protein>